<evidence type="ECO:0000313" key="6">
    <source>
        <dbReference type="EMBL" id="KIJ45180.1"/>
    </source>
</evidence>
<dbReference type="PROSITE" id="PS50865">
    <property type="entry name" value="ZF_MYND_2"/>
    <property type="match status" value="1"/>
</dbReference>
<dbReference type="PANTHER" id="PTHR47570:SF1">
    <property type="entry name" value="ZINC ION BINDING PROTEIN"/>
    <property type="match status" value="1"/>
</dbReference>
<dbReference type="OrthoDB" id="432970at2759"/>
<dbReference type="HOGENOM" id="CLU_043843_0_0_1"/>
<dbReference type="AlphaFoldDB" id="A0A0C9W127"/>
<evidence type="ECO:0000256" key="1">
    <source>
        <dbReference type="ARBA" id="ARBA00022723"/>
    </source>
</evidence>
<feature type="domain" description="MYND-type" evidence="5">
    <location>
        <begin position="30"/>
        <end position="80"/>
    </location>
</feature>
<reference evidence="6 7" key="1">
    <citation type="submission" date="2014-06" db="EMBL/GenBank/DDBJ databases">
        <title>Evolutionary Origins and Diversification of the Mycorrhizal Mutualists.</title>
        <authorList>
            <consortium name="DOE Joint Genome Institute"/>
            <consortium name="Mycorrhizal Genomics Consortium"/>
            <person name="Kohler A."/>
            <person name="Kuo A."/>
            <person name="Nagy L.G."/>
            <person name="Floudas D."/>
            <person name="Copeland A."/>
            <person name="Barry K.W."/>
            <person name="Cichocki N."/>
            <person name="Veneault-Fourrey C."/>
            <person name="LaButti K."/>
            <person name="Lindquist E.A."/>
            <person name="Lipzen A."/>
            <person name="Lundell T."/>
            <person name="Morin E."/>
            <person name="Murat C."/>
            <person name="Riley R."/>
            <person name="Ohm R."/>
            <person name="Sun H."/>
            <person name="Tunlid A."/>
            <person name="Henrissat B."/>
            <person name="Grigoriev I.V."/>
            <person name="Hibbett D.S."/>
            <person name="Martin F."/>
        </authorList>
    </citation>
    <scope>NUCLEOTIDE SEQUENCE [LARGE SCALE GENOMIC DNA]</scope>
    <source>
        <strain evidence="6 7">SS14</strain>
    </source>
</reference>
<name>A0A0C9W127_SPHS4</name>
<dbReference type="Gene3D" id="6.10.140.2220">
    <property type="match status" value="1"/>
</dbReference>
<dbReference type="InterPro" id="IPR002893">
    <property type="entry name" value="Znf_MYND"/>
</dbReference>
<evidence type="ECO:0000256" key="2">
    <source>
        <dbReference type="ARBA" id="ARBA00022771"/>
    </source>
</evidence>
<dbReference type="PANTHER" id="PTHR47570">
    <property type="entry name" value="ZINC ION BINDING PROTEIN"/>
    <property type="match status" value="1"/>
</dbReference>
<accession>A0A0C9W127</accession>
<sequence length="469" mass="52231">MVVHFQEEYEHAAALKEGKEGLDFSEIPECGHCHNEDPKCLLCGACRAILYCSADCAKSNWADKQLEQDAGIAPGHRIMCHQNKDQMEKVAEFQAILKQFPWARLENDGTFRSKVLLASRGLLGTGKEFGYWSEEPCCDEHGLTAWEWGISLMQSDLPDEKAGWKLPDEEIPWLTFNEEHKPPAYPPTFEDNWKSYYEWRGLPLSSPAALLLHWPLTVYSLLKQLKLVPKLPTDLSDSVATSRRSLLIHYLGVEEELDYLPVFSELAFLFPNTDIELIFFGEPAYTILHSGKKFSNNDNPSIISKSKDDIVHTYTAPESLGGGSIRLLLWGGGPKWTPDVLRFGAPFPDAIVGLNAGLAAYVEWQSAIVASRAFGIPFAVTEFMEASVALDKVLVNGLTADLPDDANEWMKETYGEEGAGNLRLKHGMPSTMNPFMRPGQKTGGAWSRLPAAINGFTLVVMPNVRNPVE</sequence>
<evidence type="ECO:0000256" key="4">
    <source>
        <dbReference type="PROSITE-ProRule" id="PRU00134"/>
    </source>
</evidence>
<dbReference type="Pfam" id="PF01753">
    <property type="entry name" value="zf-MYND"/>
    <property type="match status" value="1"/>
</dbReference>
<proteinExistence type="predicted"/>
<dbReference type="InterPro" id="IPR046824">
    <property type="entry name" value="Mss51-like_C"/>
</dbReference>
<keyword evidence="2 4" id="KW-0863">Zinc-finger</keyword>
<dbReference type="EMBL" id="KN837113">
    <property type="protein sequence ID" value="KIJ45180.1"/>
    <property type="molecule type" value="Genomic_DNA"/>
</dbReference>
<keyword evidence="7" id="KW-1185">Reference proteome</keyword>
<gene>
    <name evidence="6" type="ORF">M422DRAFT_207452</name>
</gene>
<keyword evidence="3" id="KW-0862">Zinc</keyword>
<dbReference type="GO" id="GO:0008270">
    <property type="term" value="F:zinc ion binding"/>
    <property type="evidence" value="ECO:0007669"/>
    <property type="project" value="UniProtKB-KW"/>
</dbReference>
<dbReference type="SUPFAM" id="SSF144232">
    <property type="entry name" value="HIT/MYND zinc finger-like"/>
    <property type="match status" value="1"/>
</dbReference>
<protein>
    <recommendedName>
        <fullName evidence="5">MYND-type domain-containing protein</fullName>
    </recommendedName>
</protein>
<evidence type="ECO:0000313" key="7">
    <source>
        <dbReference type="Proteomes" id="UP000054279"/>
    </source>
</evidence>
<evidence type="ECO:0000256" key="3">
    <source>
        <dbReference type="ARBA" id="ARBA00022833"/>
    </source>
</evidence>
<keyword evidence="1" id="KW-0479">Metal-binding</keyword>
<dbReference type="Proteomes" id="UP000054279">
    <property type="component" value="Unassembled WGS sequence"/>
</dbReference>
<evidence type="ECO:0000259" key="5">
    <source>
        <dbReference type="PROSITE" id="PS50865"/>
    </source>
</evidence>
<dbReference type="Pfam" id="PF20179">
    <property type="entry name" value="MSS51_C"/>
    <property type="match status" value="1"/>
</dbReference>
<organism evidence="6 7">
    <name type="scientific">Sphaerobolus stellatus (strain SS14)</name>
    <dbReference type="NCBI Taxonomy" id="990650"/>
    <lineage>
        <taxon>Eukaryota</taxon>
        <taxon>Fungi</taxon>
        <taxon>Dikarya</taxon>
        <taxon>Basidiomycota</taxon>
        <taxon>Agaricomycotina</taxon>
        <taxon>Agaricomycetes</taxon>
        <taxon>Phallomycetidae</taxon>
        <taxon>Geastrales</taxon>
        <taxon>Sphaerobolaceae</taxon>
        <taxon>Sphaerobolus</taxon>
    </lineage>
</organism>